<dbReference type="SMART" id="SM00827">
    <property type="entry name" value="PKS_AT"/>
    <property type="match status" value="1"/>
</dbReference>
<dbReference type="Gene3D" id="3.40.366.10">
    <property type="entry name" value="Malonyl-Coenzyme A Acyl Carrier Protein, domain 2"/>
    <property type="match status" value="1"/>
</dbReference>
<dbReference type="GO" id="GO:0006633">
    <property type="term" value="P:fatty acid biosynthetic process"/>
    <property type="evidence" value="ECO:0007669"/>
    <property type="project" value="UniProtKB-UniPathway"/>
</dbReference>
<reference evidence="5" key="1">
    <citation type="submission" date="2021-02" db="EMBL/GenBank/DDBJ databases">
        <authorList>
            <person name="Nowell W R."/>
        </authorList>
    </citation>
    <scope>NUCLEOTIDE SEQUENCE</scope>
</reference>
<dbReference type="InterPro" id="IPR014030">
    <property type="entry name" value="Ketoacyl_synth_N"/>
</dbReference>
<keyword evidence="3" id="KW-0808">Transferase</keyword>
<dbReference type="SUPFAM" id="SSF55048">
    <property type="entry name" value="Probable ACP-binding domain of malonyl-CoA ACP transacylase"/>
    <property type="match status" value="1"/>
</dbReference>
<dbReference type="EMBL" id="CAJOAY010004138">
    <property type="protein sequence ID" value="CAF4056338.1"/>
    <property type="molecule type" value="Genomic_DNA"/>
</dbReference>
<dbReference type="InterPro" id="IPR014043">
    <property type="entry name" value="Acyl_transferase_dom"/>
</dbReference>
<dbReference type="InterPro" id="IPR014031">
    <property type="entry name" value="Ketoacyl_synth_C"/>
</dbReference>
<dbReference type="InterPro" id="IPR050091">
    <property type="entry name" value="PKS_NRPS_Biosynth_Enz"/>
</dbReference>
<evidence type="ECO:0000259" key="4">
    <source>
        <dbReference type="PROSITE" id="PS52004"/>
    </source>
</evidence>
<keyword evidence="2" id="KW-0597">Phosphoprotein</keyword>
<evidence type="ECO:0000313" key="6">
    <source>
        <dbReference type="Proteomes" id="UP000663881"/>
    </source>
</evidence>
<gene>
    <name evidence="5" type="ORF">OKA104_LOCUS33108</name>
</gene>
<dbReference type="SUPFAM" id="SSF53901">
    <property type="entry name" value="Thiolase-like"/>
    <property type="match status" value="1"/>
</dbReference>
<dbReference type="UniPathway" id="UPA00094"/>
<dbReference type="InterPro" id="IPR016039">
    <property type="entry name" value="Thiolase-like"/>
</dbReference>
<dbReference type="PANTHER" id="PTHR43775:SF37">
    <property type="entry name" value="SI:DKEY-61P9.11"/>
    <property type="match status" value="1"/>
</dbReference>
<name>A0A819S2Y7_9BILA</name>
<dbReference type="Pfam" id="PF02801">
    <property type="entry name" value="Ketoacyl-synt_C"/>
    <property type="match status" value="1"/>
</dbReference>
<evidence type="ECO:0000256" key="1">
    <source>
        <dbReference type="ARBA" id="ARBA00022450"/>
    </source>
</evidence>
<dbReference type="Pfam" id="PF16197">
    <property type="entry name" value="KAsynt_C_assoc"/>
    <property type="match status" value="1"/>
</dbReference>
<dbReference type="Pfam" id="PF00698">
    <property type="entry name" value="Acyl_transf_1"/>
    <property type="match status" value="1"/>
</dbReference>
<protein>
    <recommendedName>
        <fullName evidence="4">Ketosynthase family 3 (KS3) domain-containing protein</fullName>
    </recommendedName>
</protein>
<accession>A0A819S2Y7</accession>
<proteinExistence type="predicted"/>
<dbReference type="InterPro" id="IPR016035">
    <property type="entry name" value="Acyl_Trfase/lysoPLipase"/>
</dbReference>
<dbReference type="InterPro" id="IPR001227">
    <property type="entry name" value="Ac_transferase_dom_sf"/>
</dbReference>
<feature type="domain" description="Ketosynthase family 3 (KS3)" evidence="4">
    <location>
        <begin position="8"/>
        <end position="444"/>
    </location>
</feature>
<dbReference type="Pfam" id="PF00109">
    <property type="entry name" value="ketoacyl-synt"/>
    <property type="match status" value="1"/>
</dbReference>
<dbReference type="Proteomes" id="UP000663881">
    <property type="component" value="Unassembled WGS sequence"/>
</dbReference>
<dbReference type="InterPro" id="IPR018201">
    <property type="entry name" value="Ketoacyl_synth_AS"/>
</dbReference>
<dbReference type="InterPro" id="IPR020841">
    <property type="entry name" value="PKS_Beta-ketoAc_synthase_dom"/>
</dbReference>
<dbReference type="CDD" id="cd00833">
    <property type="entry name" value="PKS"/>
    <property type="match status" value="1"/>
</dbReference>
<keyword evidence="1" id="KW-0596">Phosphopantetheine</keyword>
<dbReference type="AlphaFoldDB" id="A0A819S2Y7"/>
<sequence>MSAINNSLESVAIVGIACEFAGDIHSANDLWHTLKHSQDVGSAIPRDRLDLESYCAHMFNKDNDGQFRQKLIRRGYFLSNNQWDMFEPSFFGLSDAEAGSIDPCHRLLMLKFVHLLDDAGYNMEKMHGSKTSVHIGQFSTDHALTSFRMEPEHRSRFHGPNSLLYNAAARLSYHFNLQGPNVSLDVACSSSLEAVHLAVQSLRTNEADMAICGGVNAAYSPETLLYGSMMGAMSPDGRSRSFSVDANGYAKGDGLGLLLLKRLSDAERDNDRIYCVLRDVFSNHDGNEDKNSFVVPSAAGQARLLNDIYKRADFDPRRIFYVEAHGTGTPIGDPIEANCLGQFFNRSFFDPPLLIGSVKSNLGHTEGAAGIAGLIKIAMCMHHRSIPPNMHFKSLNPNIEAQRYNFHVVQHSVPFPFGNDNESIAMAINSFGMGGNNVHAIVEEYQTNKILNNNRFENDDVHRNNMERKQYFIFIFSTKSRKSLNNQVAQFNQWLQKASITGMNSNYSFLQRISQQLLLKRTISHAHLAIFVFADIEQLQEQINAFLAEESLPGLSISMRPTISLAKICFVFSGQGPQWWAMGRQLYESEPVFTRWIQLIDAEMTKINNGEWRLLEELIGKKSEDESRINDTNIAQPALFAIQVGLAALLVSWNIYPSTIVSHSAGDQAGAFVAGRLTLQEAVRVVYHRSRLQNRNTRQGGRMLAVSMSEEEVQKKLLKGIEHLVCVAVVNSPRSVTLSGDEKIIDELQQTLSTFYPNVFKARLRIENAFHSYQMDRFDIEKEMLSSLKDIQGLPLKDPQQMFNPKCAKTNLYSSVTGSKLSDRIPVDAHYWWLNATSIQECYQSLNQQPLILPTLKRKENEQIPLRTNLAQLTISSHVWEHYFYTRNVLSMKENEQLLDDFPLCAFDLSSCCYESKDAVIKRLANRIPIHPLLGVRQLTGQTSATWKSLININLPQYASLKGYTIQGIIVFLAVPYRELATAACHQQQMINNRQLFLNKSDSPKHFCLRSMN</sequence>
<organism evidence="5 6">
    <name type="scientific">Adineta steineri</name>
    <dbReference type="NCBI Taxonomy" id="433720"/>
    <lineage>
        <taxon>Eukaryota</taxon>
        <taxon>Metazoa</taxon>
        <taxon>Spiralia</taxon>
        <taxon>Gnathifera</taxon>
        <taxon>Rotifera</taxon>
        <taxon>Eurotatoria</taxon>
        <taxon>Bdelloidea</taxon>
        <taxon>Adinetida</taxon>
        <taxon>Adinetidae</taxon>
        <taxon>Adineta</taxon>
    </lineage>
</organism>
<dbReference type="PROSITE" id="PS00606">
    <property type="entry name" value="KS3_1"/>
    <property type="match status" value="1"/>
</dbReference>
<dbReference type="PANTHER" id="PTHR43775">
    <property type="entry name" value="FATTY ACID SYNTHASE"/>
    <property type="match status" value="1"/>
</dbReference>
<evidence type="ECO:0000313" key="5">
    <source>
        <dbReference type="EMBL" id="CAF4056338.1"/>
    </source>
</evidence>
<dbReference type="GO" id="GO:0004312">
    <property type="term" value="F:fatty acid synthase activity"/>
    <property type="evidence" value="ECO:0007669"/>
    <property type="project" value="TreeGrafter"/>
</dbReference>
<evidence type="ECO:0000256" key="3">
    <source>
        <dbReference type="ARBA" id="ARBA00022679"/>
    </source>
</evidence>
<dbReference type="SMART" id="SM00825">
    <property type="entry name" value="PKS_KS"/>
    <property type="match status" value="1"/>
</dbReference>
<dbReference type="PROSITE" id="PS52004">
    <property type="entry name" value="KS3_2"/>
    <property type="match status" value="1"/>
</dbReference>
<comment type="caution">
    <text evidence="5">The sequence shown here is derived from an EMBL/GenBank/DDBJ whole genome shotgun (WGS) entry which is preliminary data.</text>
</comment>
<dbReference type="Gene3D" id="3.40.47.10">
    <property type="match status" value="1"/>
</dbReference>
<dbReference type="InterPro" id="IPR016036">
    <property type="entry name" value="Malonyl_transacylase_ACP-bd"/>
</dbReference>
<dbReference type="SUPFAM" id="SSF52151">
    <property type="entry name" value="FabD/lysophospholipase-like"/>
    <property type="match status" value="1"/>
</dbReference>
<dbReference type="InterPro" id="IPR032821">
    <property type="entry name" value="PKS_assoc"/>
</dbReference>
<dbReference type="GO" id="GO:0004315">
    <property type="term" value="F:3-oxoacyl-[acyl-carrier-protein] synthase activity"/>
    <property type="evidence" value="ECO:0007669"/>
    <property type="project" value="InterPro"/>
</dbReference>
<evidence type="ECO:0000256" key="2">
    <source>
        <dbReference type="ARBA" id="ARBA00022553"/>
    </source>
</evidence>